<proteinExistence type="predicted"/>
<evidence type="ECO:0000313" key="2">
    <source>
        <dbReference type="Proteomes" id="UP000434223"/>
    </source>
</evidence>
<accession>A0AAW9WJD6</accession>
<dbReference type="AlphaFoldDB" id="A0AAW9WJD6"/>
<dbReference type="Proteomes" id="UP000434223">
    <property type="component" value="Unassembled WGS sequence"/>
</dbReference>
<sequence>MDRFTIPDEPIEGGIKRTVIDARLVRQEAMTIYWLLKEYEDVGLEPDEIRKLAEYRRLEDQKQLVKLPCKVGDIVYGTFAGRVSECFCIGWKYTGGGLYMICMDRENHQNYSFFDFLFGEKWFLNREEAERALSKK</sequence>
<evidence type="ECO:0008006" key="3">
    <source>
        <dbReference type="Google" id="ProtNLM"/>
    </source>
</evidence>
<dbReference type="RefSeq" id="WP_055652361.1">
    <property type="nucleotide sequence ID" value="NZ_CZAZ01000060.1"/>
</dbReference>
<reference evidence="1 2" key="1">
    <citation type="submission" date="2019-09" db="EMBL/GenBank/DDBJ databases">
        <title>Draft genome sequencing of Hungatella hathewayi 123Y-2.</title>
        <authorList>
            <person name="Lv Q."/>
            <person name="Li S."/>
        </authorList>
    </citation>
    <scope>NUCLEOTIDE SEQUENCE [LARGE SCALE GENOMIC DNA]</scope>
    <source>
        <strain evidence="1 2">123Y-2</strain>
    </source>
</reference>
<dbReference type="EMBL" id="WNME01000012">
    <property type="protein sequence ID" value="MUB64978.1"/>
    <property type="molecule type" value="Genomic_DNA"/>
</dbReference>
<protein>
    <recommendedName>
        <fullName evidence="3">DUF1642 domain-containing protein</fullName>
    </recommendedName>
</protein>
<name>A0AAW9WJD6_9FIRM</name>
<gene>
    <name evidence="1" type="ORF">GNE07_18280</name>
</gene>
<evidence type="ECO:0000313" key="1">
    <source>
        <dbReference type="EMBL" id="MUB64978.1"/>
    </source>
</evidence>
<comment type="caution">
    <text evidence="1">The sequence shown here is derived from an EMBL/GenBank/DDBJ whole genome shotgun (WGS) entry which is preliminary data.</text>
</comment>
<organism evidence="1 2">
    <name type="scientific">Hungatella hathewayi</name>
    <dbReference type="NCBI Taxonomy" id="154046"/>
    <lineage>
        <taxon>Bacteria</taxon>
        <taxon>Bacillati</taxon>
        <taxon>Bacillota</taxon>
        <taxon>Clostridia</taxon>
        <taxon>Lachnospirales</taxon>
        <taxon>Lachnospiraceae</taxon>
        <taxon>Hungatella</taxon>
    </lineage>
</organism>